<protein>
    <submittedName>
        <fullName evidence="1">Uncharacterized protein</fullName>
    </submittedName>
</protein>
<gene>
    <name evidence="1" type="ORF">MTR66_05315</name>
</gene>
<dbReference type="RefSeq" id="WP_243918509.1">
    <property type="nucleotide sequence ID" value="NZ_JALHLG010000005.1"/>
</dbReference>
<sequence length="167" mass="19515">MCNDPRNCTAVQKGKLCEDCNLDGYGYCIFNEMQPVTREELTREFVRDARNTAYELSLEFDLDGEKWVDTLVNWYQSLPFRFVEIDQNGRKREVFLATGWLQVDLPQDRNANPDTIETSENLRCWYARNFCHPCNTLPYVTKAERLIVAFSIIRAKFGPSRCGHWGK</sequence>
<organism evidence="1 2">
    <name type="scientific">Novosphingobium beihaiensis</name>
    <dbReference type="NCBI Taxonomy" id="2930389"/>
    <lineage>
        <taxon>Bacteria</taxon>
        <taxon>Pseudomonadati</taxon>
        <taxon>Pseudomonadota</taxon>
        <taxon>Alphaproteobacteria</taxon>
        <taxon>Sphingomonadales</taxon>
        <taxon>Sphingomonadaceae</taxon>
        <taxon>Novosphingobium</taxon>
    </lineage>
</organism>
<keyword evidence="2" id="KW-1185">Reference proteome</keyword>
<accession>A0ABT0BMF5</accession>
<proteinExistence type="predicted"/>
<comment type="caution">
    <text evidence="1">The sequence shown here is derived from an EMBL/GenBank/DDBJ whole genome shotgun (WGS) entry which is preliminary data.</text>
</comment>
<name>A0ABT0BMF5_9SPHN</name>
<evidence type="ECO:0000313" key="1">
    <source>
        <dbReference type="EMBL" id="MCJ2186235.1"/>
    </source>
</evidence>
<dbReference type="Proteomes" id="UP001202281">
    <property type="component" value="Unassembled WGS sequence"/>
</dbReference>
<dbReference type="EMBL" id="JALHLG010000005">
    <property type="protein sequence ID" value="MCJ2186235.1"/>
    <property type="molecule type" value="Genomic_DNA"/>
</dbReference>
<reference evidence="1 2" key="1">
    <citation type="submission" date="2022-04" db="EMBL/GenBank/DDBJ databases">
        <title>Identification of a novel bacterium isolated from mangrove sediments.</title>
        <authorList>
            <person name="Pan X."/>
        </authorList>
    </citation>
    <scope>NUCLEOTIDE SEQUENCE [LARGE SCALE GENOMIC DNA]</scope>
    <source>
        <strain evidence="1 2">B2638</strain>
    </source>
</reference>
<evidence type="ECO:0000313" key="2">
    <source>
        <dbReference type="Proteomes" id="UP001202281"/>
    </source>
</evidence>